<name>A0ABU2TC15_9ACTN</name>
<evidence type="ECO:0000259" key="1">
    <source>
        <dbReference type="Pfam" id="PF13449"/>
    </source>
</evidence>
<accession>A0ABU2TC15</accession>
<evidence type="ECO:0000313" key="2">
    <source>
        <dbReference type="EMBL" id="MDT0458482.1"/>
    </source>
</evidence>
<protein>
    <submittedName>
        <fullName evidence="2">Esterase-like activity of phytase family protein</fullName>
    </submittedName>
</protein>
<organism evidence="2 3">
    <name type="scientific">Streptomyces mooreae</name>
    <dbReference type="NCBI Taxonomy" id="3075523"/>
    <lineage>
        <taxon>Bacteria</taxon>
        <taxon>Bacillati</taxon>
        <taxon>Actinomycetota</taxon>
        <taxon>Actinomycetes</taxon>
        <taxon>Kitasatosporales</taxon>
        <taxon>Streptomycetaceae</taxon>
        <taxon>Streptomyces</taxon>
    </lineage>
</organism>
<dbReference type="Proteomes" id="UP001180551">
    <property type="component" value="Unassembled WGS sequence"/>
</dbReference>
<dbReference type="EMBL" id="JAVRFE010000031">
    <property type="protein sequence ID" value="MDT0458482.1"/>
    <property type="molecule type" value="Genomic_DNA"/>
</dbReference>
<sequence length="98" mass="10753">MADPRRATDVSSVTDLADRDQRVRFASKTLVAKLEECPSLDAPTRFPVQANPLVGNIEGMAITGRRHGVLRLTLVADDDQSPAAITRLYGLDILLPRR</sequence>
<gene>
    <name evidence="2" type="ORF">RM550_22565</name>
</gene>
<comment type="caution">
    <text evidence="2">The sequence shown here is derived from an EMBL/GenBank/DDBJ whole genome shotgun (WGS) entry which is preliminary data.</text>
</comment>
<dbReference type="InterPro" id="IPR027372">
    <property type="entry name" value="Phytase-like_dom"/>
</dbReference>
<dbReference type="Pfam" id="PF13449">
    <property type="entry name" value="Phytase-like"/>
    <property type="match status" value="1"/>
</dbReference>
<evidence type="ECO:0000313" key="3">
    <source>
        <dbReference type="Proteomes" id="UP001180551"/>
    </source>
</evidence>
<keyword evidence="3" id="KW-1185">Reference proteome</keyword>
<reference evidence="2" key="1">
    <citation type="submission" date="2024-05" db="EMBL/GenBank/DDBJ databases">
        <title>30 novel species of actinomycetes from the DSMZ collection.</title>
        <authorList>
            <person name="Nouioui I."/>
        </authorList>
    </citation>
    <scope>NUCLEOTIDE SEQUENCE</scope>
    <source>
        <strain evidence="2">DSM 41527</strain>
    </source>
</reference>
<feature type="domain" description="Phytase-like" evidence="1">
    <location>
        <begin position="2"/>
        <end position="79"/>
    </location>
</feature>
<dbReference type="RefSeq" id="WP_311625611.1">
    <property type="nucleotide sequence ID" value="NZ_JAVRFE010000031.1"/>
</dbReference>
<proteinExistence type="predicted"/>